<organism evidence="6 10">
    <name type="scientific">Aeromonas veronii</name>
    <dbReference type="NCBI Taxonomy" id="654"/>
    <lineage>
        <taxon>Bacteria</taxon>
        <taxon>Pseudomonadati</taxon>
        <taxon>Pseudomonadota</taxon>
        <taxon>Gammaproteobacteria</taxon>
        <taxon>Aeromonadales</taxon>
        <taxon>Aeromonadaceae</taxon>
        <taxon>Aeromonas</taxon>
    </lineage>
</organism>
<reference evidence="5" key="4">
    <citation type="journal article" date="2019" name="PLoS ONE">
        <title>Identification and characterization of putative Aeromonas spp. T3SS effectors.</title>
        <authorList>
            <person name="Rangel L.T."/>
            <person name="Marden J."/>
            <person name="Colston S."/>
            <person name="Setubal J.C."/>
            <person name="Graf J."/>
            <person name="Gogarten J.P."/>
        </authorList>
    </citation>
    <scope>NUCLEOTIDE SEQUENCE</scope>
    <source>
        <strain evidence="5">BAQ071013-135</strain>
    </source>
</reference>
<reference evidence="6 10" key="6">
    <citation type="submission" date="2019-10" db="EMBL/GenBank/DDBJ databases">
        <authorList>
            <person name="Karimi E."/>
        </authorList>
    </citation>
    <scope>NUCLEOTIDE SEQUENCE [LARGE SCALE GENOMIC DNA]</scope>
    <source>
        <strain evidence="6">Aeromonas sp. 8C</strain>
    </source>
</reference>
<dbReference type="GeneID" id="60845777"/>
<evidence type="ECO:0000313" key="4">
    <source>
        <dbReference type="EMBL" id="THJ43068.1"/>
    </source>
</evidence>
<dbReference type="OMA" id="WSHTGVV"/>
<evidence type="ECO:0000313" key="7">
    <source>
        <dbReference type="Proteomes" id="UP000076809"/>
    </source>
</evidence>
<evidence type="ECO:0000313" key="2">
    <source>
        <dbReference type="EMBL" id="MCR4449112.1"/>
    </source>
</evidence>
<dbReference type="Proteomes" id="UP000309618">
    <property type="component" value="Unassembled WGS sequence"/>
</dbReference>
<dbReference type="OrthoDB" id="9155076at2"/>
<dbReference type="EMBL" id="JANLFC010000036">
    <property type="protein sequence ID" value="MCR4449112.1"/>
    <property type="molecule type" value="Genomic_DNA"/>
</dbReference>
<dbReference type="EMBL" id="SSUX01000012">
    <property type="protein sequence ID" value="THJ43068.1"/>
    <property type="molecule type" value="Genomic_DNA"/>
</dbReference>
<dbReference type="EMBL" id="CP014774">
    <property type="protein sequence ID" value="ANB53608.1"/>
    <property type="molecule type" value="Genomic_DNA"/>
</dbReference>
<protein>
    <submittedName>
        <fullName evidence="6">Uncharacterized protein</fullName>
    </submittedName>
</protein>
<dbReference type="Proteomes" id="UP000439123">
    <property type="component" value="Unassembled WGS sequence"/>
</dbReference>
<reference evidence="4 9" key="5">
    <citation type="submission" date="2019-04" db="EMBL/GenBank/DDBJ databases">
        <title>Comparative genomics of Aeromonas veronii strains pathogenic to fish.</title>
        <authorList>
            <person name="Cascarano M.C."/>
            <person name="Smyrli M."/>
            <person name="Katharios P."/>
        </authorList>
    </citation>
    <scope>NUCLEOTIDE SEQUENCE [LARGE SCALE GENOMIC DNA]</scope>
    <source>
        <strain evidence="4 9">XU1</strain>
    </source>
</reference>
<dbReference type="STRING" id="654.AMS64_01925"/>
<sequence>MHFDEVKAEDFTTFSRVPPPHLQMEQFLMQLGGGGTEGTSFKKKVMLAAGWSHTGVVSYGKYPQEACKAFNRLREVLAQHGEPESILAALTQ</sequence>
<dbReference type="AlphaFoldDB" id="A0A0T6PDJ3"/>
<dbReference type="Proteomes" id="UP000281725">
    <property type="component" value="Unassembled WGS sequence"/>
</dbReference>
<reference evidence="3 8" key="3">
    <citation type="submission" date="2018-09" db="EMBL/GenBank/DDBJ databases">
        <title>Genome sequencing of Aeromonas veronii MS-17-88.</title>
        <authorList>
            <person name="Tekedar H.C."/>
            <person name="Arick M.A."/>
            <person name="Hsu C.-Y."/>
            <person name="Thrash A."/>
            <person name="Karsi A."/>
            <person name="Lawrence M.L."/>
            <person name="Abdelhamed H."/>
        </authorList>
    </citation>
    <scope>NUCLEOTIDE SEQUENCE [LARGE SCALE GENOMIC DNA]</scope>
    <source>
        <strain evidence="3 8">MS 17-88</strain>
    </source>
</reference>
<evidence type="ECO:0000313" key="5">
    <source>
        <dbReference type="EMBL" id="TND50371.1"/>
    </source>
</evidence>
<evidence type="ECO:0000313" key="3">
    <source>
        <dbReference type="EMBL" id="RKJ84080.1"/>
    </source>
</evidence>
<evidence type="ECO:0000313" key="1">
    <source>
        <dbReference type="EMBL" id="ANB53608.1"/>
    </source>
</evidence>
<dbReference type="Proteomes" id="UP000076809">
    <property type="component" value="Chromosome"/>
</dbReference>
<dbReference type="EMBL" id="RAWX01000008">
    <property type="protein sequence ID" value="RKJ84080.1"/>
    <property type="molecule type" value="Genomic_DNA"/>
</dbReference>
<reference evidence="5" key="2">
    <citation type="submission" date="2017-10" db="EMBL/GenBank/DDBJ databases">
        <authorList>
            <person name="Colston S.M."/>
            <person name="Graf J."/>
        </authorList>
    </citation>
    <scope>NUCLEOTIDE SEQUENCE</scope>
    <source>
        <strain evidence="5">BAQ071013-135</strain>
    </source>
</reference>
<dbReference type="Proteomes" id="UP001204061">
    <property type="component" value="Unassembled WGS sequence"/>
</dbReference>
<dbReference type="Proteomes" id="UP000796104">
    <property type="component" value="Unassembled WGS sequence"/>
</dbReference>
<evidence type="ECO:0000313" key="8">
    <source>
        <dbReference type="Proteomes" id="UP000281725"/>
    </source>
</evidence>
<proteinExistence type="predicted"/>
<evidence type="ECO:0000313" key="9">
    <source>
        <dbReference type="Proteomes" id="UP000309618"/>
    </source>
</evidence>
<accession>A0A318DAP5</accession>
<dbReference type="RefSeq" id="WP_005355353.1">
    <property type="nucleotide sequence ID" value="NZ_AP022281.1"/>
</dbReference>
<name>A0A0T6PDJ3_AERVE</name>
<dbReference type="EMBL" id="CABWLC010000019">
    <property type="protein sequence ID" value="VXA88226.1"/>
    <property type="molecule type" value="Genomic_DNA"/>
</dbReference>
<dbReference type="EMBL" id="PDXJ01000040">
    <property type="protein sequence ID" value="TND50371.1"/>
    <property type="molecule type" value="Genomic_DNA"/>
</dbReference>
<evidence type="ECO:0000313" key="10">
    <source>
        <dbReference type="Proteomes" id="UP000439123"/>
    </source>
</evidence>
<evidence type="ECO:0000313" key="6">
    <source>
        <dbReference type="EMBL" id="VXA88226.1"/>
    </source>
</evidence>
<reference evidence="2" key="7">
    <citation type="submission" date="2022-08" db="EMBL/GenBank/DDBJ databases">
        <title>A global survey of hypervirulent Aeromonas hydrophila identified this emerging pathogen in farmed fish in the lower Mekong River basin.</title>
        <authorList>
            <person name="Xu T."/>
            <person name="Rasmussen-Ivey C.R."/>
            <person name="Moen F.S."/>
            <person name="Fernandez Bravo A."/>
            <person name="Lamy B."/>
            <person name="Beaz-Hidalgo R."/>
            <person name="Khan C.D."/>
            <person name="Castro Escarpulli G."/>
            <person name="Yasin I.S.M."/>
            <person name="Figueras M.J."/>
            <person name="Azzam Sayuti M."/>
            <person name="Karim M.M."/>
            <person name="Alam K.M."/>
            <person name="Le T.T.T."/>
            <person name="Thao N.H.P."/>
            <person name="Addo S."/>
            <person name="Duodu S."/>
            <person name="Ali S."/>
            <person name="Mey S."/>
            <person name="Somony T."/>
            <person name="Liles M.R."/>
        </authorList>
    </citation>
    <scope>NUCLEOTIDE SEQUENCE</scope>
    <source>
        <strain evidence="2">0.14</strain>
    </source>
</reference>
<reference evidence="1 7" key="1">
    <citation type="journal article" date="2016" name="J. Clin. Microbiol.">
        <title>Detection and Whole-Genome Sequencing of Carbapenemase-Producing Aeromonas hydrophila Isolates from Routine Perirectal Surveillance Culture.</title>
        <authorList>
            <person name="Hughes H.Y."/>
            <person name="Conlan S.P."/>
            <person name="Lau A.F."/>
            <person name="Dekker J.P."/>
            <person name="Michelin A.V."/>
            <person name="Youn J.H."/>
            <person name="Henderson D.K."/>
            <person name="Frank K.M."/>
            <person name="Segre J.A."/>
            <person name="Palmore T.N."/>
        </authorList>
    </citation>
    <scope>NUCLEOTIDE SEQUENCE [LARGE SCALE GENOMIC DNA]</scope>
    <source>
        <strain evidence="1 7">AVNIH1</strain>
    </source>
</reference>
<accession>A0A0T6PDJ3</accession>
<gene>
    <name evidence="6" type="ORF">AERO8C_60037</name>
    <name evidence="5" type="ORF">CF123_21370</name>
    <name evidence="3" type="ORF">D6R50_23715</name>
    <name evidence="4" type="ORF">E8Q35_16135</name>
    <name evidence="2" type="ORF">NS965_12045</name>
    <name evidence="1" type="ORF">WM43_13535</name>
</gene>
<accession>A0A653L9X8</accession>